<proteinExistence type="inferred from homology"/>
<dbReference type="GO" id="GO:0051287">
    <property type="term" value="F:NAD binding"/>
    <property type="evidence" value="ECO:0007669"/>
    <property type="project" value="InterPro"/>
</dbReference>
<evidence type="ECO:0000256" key="6">
    <source>
        <dbReference type="ARBA" id="ARBA00022605"/>
    </source>
</evidence>
<evidence type="ECO:0000256" key="2">
    <source>
        <dbReference type="ARBA" id="ARBA00007769"/>
    </source>
</evidence>
<keyword evidence="9 13" id="KW-0560">Oxidoreductase</keyword>
<dbReference type="FunFam" id="3.40.718.10:FF:000006">
    <property type="entry name" value="3-isopropylmalate dehydrogenase"/>
    <property type="match status" value="1"/>
</dbReference>
<evidence type="ECO:0000256" key="3">
    <source>
        <dbReference type="ARBA" id="ARBA00011738"/>
    </source>
</evidence>
<evidence type="ECO:0000313" key="17">
    <source>
        <dbReference type="Proteomes" id="UP000053664"/>
    </source>
</evidence>
<comment type="cofactor">
    <cofactor evidence="14">
        <name>Mg(2+)</name>
        <dbReference type="ChEBI" id="CHEBI:18420"/>
    </cofactor>
    <cofactor evidence="14">
        <name>Mn(2+)</name>
        <dbReference type="ChEBI" id="CHEBI:29035"/>
    </cofactor>
    <text evidence="14">Binds 1 Mg(2+) or Mn(2+) ion per subunit.</text>
</comment>
<dbReference type="eggNOG" id="KOG0786">
    <property type="taxonomic scope" value="Eukaryota"/>
</dbReference>
<evidence type="ECO:0000256" key="11">
    <source>
        <dbReference type="ARBA" id="ARBA00023211"/>
    </source>
</evidence>
<evidence type="ECO:0000256" key="14">
    <source>
        <dbReference type="RuleBase" id="RU004445"/>
    </source>
</evidence>
<dbReference type="Proteomes" id="UP000053664">
    <property type="component" value="Unassembled WGS sequence"/>
</dbReference>
<comment type="similarity">
    <text evidence="2 13">Belongs to the isocitrate and isopropylmalate dehydrogenases family.</text>
</comment>
<dbReference type="EC" id="1.1.1.85" evidence="4 14"/>
<dbReference type="PANTHER" id="PTHR42979:SF1">
    <property type="entry name" value="3-ISOPROPYLMALATE DEHYDROGENASE"/>
    <property type="match status" value="1"/>
</dbReference>
<reference evidence="16 17" key="1">
    <citation type="journal article" date="2013" name="Plant Cell">
        <title>The transition from a phytopathogenic smut ancestor to an anamorphic biocontrol agent deciphered by comparative whole-genome analysis.</title>
        <authorList>
            <person name="Lefebvre F."/>
            <person name="Joly D.L."/>
            <person name="Labbe C."/>
            <person name="Teichmann B."/>
            <person name="Linning R."/>
            <person name="Belzile F."/>
            <person name="Bakkeren G."/>
            <person name="Belanger R.R."/>
        </authorList>
    </citation>
    <scope>NUCLEOTIDE SEQUENCE [LARGE SCALE GENOMIC DNA]</scope>
    <source>
        <strain evidence="16 17">PF-1</strain>
    </source>
</reference>
<comment type="function">
    <text evidence="14">Catalyzes the oxidation of 3-carboxy-2-hydroxy-4-methylpentanoate (3-isopropylmalate) to 3-carboxy-4-methyl-2-oxopentanoate. The product decarboxylates to 4-methyl-2 oxopentanoate.</text>
</comment>
<evidence type="ECO:0000313" key="16">
    <source>
        <dbReference type="EMBL" id="EPQ28374.1"/>
    </source>
</evidence>
<dbReference type="EMBL" id="KE361635">
    <property type="protein sequence ID" value="EPQ28374.1"/>
    <property type="molecule type" value="Genomic_DNA"/>
</dbReference>
<organism evidence="16 17">
    <name type="scientific">Pseudozyma flocculosa PF-1</name>
    <dbReference type="NCBI Taxonomy" id="1277687"/>
    <lineage>
        <taxon>Eukaryota</taxon>
        <taxon>Fungi</taxon>
        <taxon>Dikarya</taxon>
        <taxon>Basidiomycota</taxon>
        <taxon>Ustilaginomycotina</taxon>
        <taxon>Ustilaginomycetes</taxon>
        <taxon>Ustilaginales</taxon>
        <taxon>Ustilaginaceae</taxon>
        <taxon>Pseudozyma</taxon>
    </lineage>
</organism>
<feature type="domain" description="Isopropylmalate dehydrogenase-like" evidence="15">
    <location>
        <begin position="7"/>
        <end position="369"/>
    </location>
</feature>
<evidence type="ECO:0000256" key="13">
    <source>
        <dbReference type="RuleBase" id="RU004443"/>
    </source>
</evidence>
<gene>
    <name evidence="16" type="ORF">PFL1_04201</name>
</gene>
<sequence>MAARTHNIVVLPGDHIGPEVIEQAVRVLELISAKSPDFDIKLQSQLFGGAAIDKHGKPFPEECLEACKKADAVLLGSIGGPEWGVGPVRPEQGLLALRKEFDLYANIRPALFPSDSLVVHSPLKEEVVKGVEIIVVRENVGGIYFGKRQEANFDNADEDWQAWDTLAYGRSDVERITRMACHMAKLQNPPAKIHSIDKANVLATSRLWRKTVQQVVDNEFPELEVDHQFVDSASMVIVGAPRKLNGILLTENMFGDILSDETSIIPGSIGLLPSASLSGVPDGKSKCFGVYEPIHGSAPDISGRGIANPIGTILSAAMMLRYSLHEFKAAEAIEAAVRKVLDASEIGGRGLRTKDLGGDAGSKEVGDAVVAELEKLL</sequence>
<keyword evidence="8" id="KW-0460">Magnesium</keyword>
<evidence type="ECO:0000256" key="5">
    <source>
        <dbReference type="ARBA" id="ARBA00022430"/>
    </source>
</evidence>
<comment type="pathway">
    <text evidence="14">Amino-acid biosynthesis; L-leucine biosynthesis; L-leucine from 3-methyl-2-oxobutanoate: step 3/4.</text>
</comment>
<accession>A0A061H7C8</accession>
<dbReference type="PANTHER" id="PTHR42979">
    <property type="entry name" value="3-ISOPROPYLMALATE DEHYDROGENASE"/>
    <property type="match status" value="1"/>
</dbReference>
<evidence type="ECO:0000256" key="1">
    <source>
        <dbReference type="ARBA" id="ARBA00001936"/>
    </source>
</evidence>
<dbReference type="GO" id="GO:0000287">
    <property type="term" value="F:magnesium ion binding"/>
    <property type="evidence" value="ECO:0007669"/>
    <property type="project" value="InterPro"/>
</dbReference>
<dbReference type="AlphaFoldDB" id="A0A061H7C8"/>
<evidence type="ECO:0000256" key="7">
    <source>
        <dbReference type="ARBA" id="ARBA00022723"/>
    </source>
</evidence>
<evidence type="ECO:0000259" key="15">
    <source>
        <dbReference type="SMART" id="SM01329"/>
    </source>
</evidence>
<keyword evidence="11" id="KW-0464">Manganese</keyword>
<dbReference type="OrthoDB" id="419183at2759"/>
<comment type="cofactor">
    <cofactor evidence="1">
        <name>Mn(2+)</name>
        <dbReference type="ChEBI" id="CHEBI:29035"/>
    </cofactor>
</comment>
<dbReference type="UniPathway" id="UPA00048">
    <property type="reaction ID" value="UER00072"/>
</dbReference>
<dbReference type="InterPro" id="IPR019818">
    <property type="entry name" value="IsoCit/isopropylmalate_DH_CS"/>
</dbReference>
<dbReference type="RefSeq" id="XP_007879915.1">
    <property type="nucleotide sequence ID" value="XM_007881724.1"/>
</dbReference>
<evidence type="ECO:0000256" key="9">
    <source>
        <dbReference type="ARBA" id="ARBA00023002"/>
    </source>
</evidence>
<keyword evidence="12 14" id="KW-0100">Branched-chain amino acid biosynthesis</keyword>
<dbReference type="NCBIfam" id="TIGR00169">
    <property type="entry name" value="leuB"/>
    <property type="match status" value="1"/>
</dbReference>
<dbReference type="GO" id="GO:0009098">
    <property type="term" value="P:L-leucine biosynthetic process"/>
    <property type="evidence" value="ECO:0007669"/>
    <property type="project" value="UniProtKB-UniPathway"/>
</dbReference>
<dbReference type="GO" id="GO:0005829">
    <property type="term" value="C:cytosol"/>
    <property type="evidence" value="ECO:0007669"/>
    <property type="project" value="TreeGrafter"/>
</dbReference>
<keyword evidence="6" id="KW-0028">Amino-acid biosynthesis</keyword>
<dbReference type="InterPro" id="IPR024084">
    <property type="entry name" value="IsoPropMal-DH-like_dom"/>
</dbReference>
<dbReference type="KEGG" id="pfp:PFL1_04201"/>
<dbReference type="Gene3D" id="3.40.718.10">
    <property type="entry name" value="Isopropylmalate Dehydrogenase"/>
    <property type="match status" value="1"/>
</dbReference>
<keyword evidence="10 14" id="KW-0520">NAD</keyword>
<comment type="subunit">
    <text evidence="3 14">Homodimer.</text>
</comment>
<dbReference type="HOGENOM" id="CLU_031953_0_3_1"/>
<dbReference type="GeneID" id="19318307"/>
<dbReference type="GO" id="GO:0003862">
    <property type="term" value="F:3-isopropylmalate dehydrogenase activity"/>
    <property type="evidence" value="ECO:0007669"/>
    <property type="project" value="UniProtKB-EC"/>
</dbReference>
<dbReference type="PROSITE" id="PS00470">
    <property type="entry name" value="IDH_IMDH"/>
    <property type="match status" value="1"/>
</dbReference>
<evidence type="ECO:0000256" key="10">
    <source>
        <dbReference type="ARBA" id="ARBA00023027"/>
    </source>
</evidence>
<comment type="catalytic activity">
    <reaction evidence="14">
        <text>(2R,3S)-3-isopropylmalate + NAD(+) = 4-methyl-2-oxopentanoate + CO2 + NADH</text>
        <dbReference type="Rhea" id="RHEA:32271"/>
        <dbReference type="ChEBI" id="CHEBI:16526"/>
        <dbReference type="ChEBI" id="CHEBI:17865"/>
        <dbReference type="ChEBI" id="CHEBI:35121"/>
        <dbReference type="ChEBI" id="CHEBI:57540"/>
        <dbReference type="ChEBI" id="CHEBI:57945"/>
        <dbReference type="EC" id="1.1.1.85"/>
    </reaction>
</comment>
<evidence type="ECO:0000256" key="12">
    <source>
        <dbReference type="ARBA" id="ARBA00023304"/>
    </source>
</evidence>
<evidence type="ECO:0000256" key="4">
    <source>
        <dbReference type="ARBA" id="ARBA00013101"/>
    </source>
</evidence>
<evidence type="ECO:0000256" key="8">
    <source>
        <dbReference type="ARBA" id="ARBA00022842"/>
    </source>
</evidence>
<name>A0A061H7C8_9BASI</name>
<keyword evidence="5 14" id="KW-0432">Leucine biosynthesis</keyword>
<dbReference type="InterPro" id="IPR004429">
    <property type="entry name" value="Isopropylmalate_DH"/>
</dbReference>
<dbReference type="Pfam" id="PF00180">
    <property type="entry name" value="Iso_dh"/>
    <property type="match status" value="1"/>
</dbReference>
<protein>
    <recommendedName>
        <fullName evidence="4 14">3-isopropylmalate dehydrogenase</fullName>
        <ecNumber evidence="4 14">1.1.1.85</ecNumber>
    </recommendedName>
</protein>
<dbReference type="SUPFAM" id="SSF53659">
    <property type="entry name" value="Isocitrate/Isopropylmalate dehydrogenase-like"/>
    <property type="match status" value="1"/>
</dbReference>
<keyword evidence="7 14" id="KW-0479">Metal-binding</keyword>
<dbReference type="SMART" id="SM01329">
    <property type="entry name" value="Iso_dh"/>
    <property type="match status" value="1"/>
</dbReference>